<evidence type="ECO:0000256" key="1">
    <source>
        <dbReference type="ARBA" id="ARBA00010577"/>
    </source>
</evidence>
<dbReference type="RefSeq" id="WP_186861089.1">
    <property type="nucleotide sequence ID" value="NZ_JACOOO010000047.1"/>
</dbReference>
<comment type="similarity">
    <text evidence="1">Belongs to the FlgD family.</text>
</comment>
<evidence type="ECO:0000313" key="3">
    <source>
        <dbReference type="EMBL" id="MBC5630951.1"/>
    </source>
</evidence>
<sequence length="159" mass="17600">MEISNIKSTMYGKTENGTPIVEAGKETDKDIFLKMLVGQMANQDPFNPQDPTQYITQLAQFSSLEQMMTLNDSMEYLIGVNNGVLVNSALQTASSLIGKNVEVSSLDEDGKYQDYSGKVQSVAVKDGTVVLELKLENGEVKEFEYSELVKVNESKNIEE</sequence>
<dbReference type="Pfam" id="PF03963">
    <property type="entry name" value="FlgD"/>
    <property type="match status" value="1"/>
</dbReference>
<dbReference type="Proteomes" id="UP000596929">
    <property type="component" value="Unassembled WGS sequence"/>
</dbReference>
<dbReference type="InterPro" id="IPR005648">
    <property type="entry name" value="FlgD"/>
</dbReference>
<accession>A0ABR7DHT5</accession>
<dbReference type="EMBL" id="JACOOO010000047">
    <property type="protein sequence ID" value="MBC5630951.1"/>
    <property type="molecule type" value="Genomic_DNA"/>
</dbReference>
<evidence type="ECO:0000256" key="2">
    <source>
        <dbReference type="ARBA" id="ARBA00022795"/>
    </source>
</evidence>
<gene>
    <name evidence="3" type="ORF">H8S20_19165</name>
</gene>
<proteinExistence type="inferred from homology"/>
<comment type="caution">
    <text evidence="3">The sequence shown here is derived from an EMBL/GenBank/DDBJ whole genome shotgun (WGS) entry which is preliminary data.</text>
</comment>
<keyword evidence="2" id="KW-1005">Bacterial flagellum biogenesis</keyword>
<evidence type="ECO:0000313" key="4">
    <source>
        <dbReference type="Proteomes" id="UP000596929"/>
    </source>
</evidence>
<evidence type="ECO:0008006" key="5">
    <source>
        <dbReference type="Google" id="ProtNLM"/>
    </source>
</evidence>
<name>A0ABR7DHT5_9CLOT</name>
<protein>
    <recommendedName>
        <fullName evidence="5">Flagellar hook capping protein</fullName>
    </recommendedName>
</protein>
<keyword evidence="4" id="KW-1185">Reference proteome</keyword>
<reference evidence="3 4" key="1">
    <citation type="submission" date="2020-08" db="EMBL/GenBank/DDBJ databases">
        <title>Genome public.</title>
        <authorList>
            <person name="Liu C."/>
            <person name="Sun Q."/>
        </authorList>
    </citation>
    <scope>NUCLEOTIDE SEQUENCE [LARGE SCALE GENOMIC DNA]</scope>
    <source>
        <strain evidence="3 4">NSJ-6</strain>
    </source>
</reference>
<organism evidence="3 4">
    <name type="scientific">Clostridium hominis</name>
    <dbReference type="NCBI Taxonomy" id="2763036"/>
    <lineage>
        <taxon>Bacteria</taxon>
        <taxon>Bacillati</taxon>
        <taxon>Bacillota</taxon>
        <taxon>Clostridia</taxon>
        <taxon>Eubacteriales</taxon>
        <taxon>Clostridiaceae</taxon>
        <taxon>Clostridium</taxon>
    </lineage>
</organism>